<dbReference type="InterPro" id="IPR048466">
    <property type="entry name" value="DNA_pol3_delta-like_C"/>
</dbReference>
<protein>
    <recommendedName>
        <fullName evidence="2">DNA polymerase III subunit delta</fullName>
        <ecNumber evidence="1">2.7.7.7</ecNumber>
    </recommendedName>
</protein>
<reference evidence="11 12" key="1">
    <citation type="submission" date="2017-09" db="EMBL/GenBank/DDBJ databases">
        <title>Depth-based differentiation of microbial function through sediment-hosted aquifers and enrichment of novel symbionts in the deep terrestrial subsurface.</title>
        <authorList>
            <person name="Probst A.J."/>
            <person name="Ladd B."/>
            <person name="Jarett J.K."/>
            <person name="Geller-Mcgrath D.E."/>
            <person name="Sieber C.M."/>
            <person name="Emerson J.B."/>
            <person name="Anantharaman K."/>
            <person name="Thomas B.C."/>
            <person name="Malmstrom R."/>
            <person name="Stieglmeier M."/>
            <person name="Klingl A."/>
            <person name="Woyke T."/>
            <person name="Ryan C.M."/>
            <person name="Banfield J.F."/>
        </authorList>
    </citation>
    <scope>NUCLEOTIDE SEQUENCE [LARGE SCALE GENOMIC DNA]</scope>
    <source>
        <strain evidence="11">CG11_big_fil_rev_8_21_14_0_20_39_34</strain>
    </source>
</reference>
<dbReference type="GO" id="GO:0003677">
    <property type="term" value="F:DNA binding"/>
    <property type="evidence" value="ECO:0007669"/>
    <property type="project" value="InterPro"/>
</dbReference>
<keyword evidence="4" id="KW-0548">Nucleotidyltransferase</keyword>
<dbReference type="GO" id="GO:0006261">
    <property type="term" value="P:DNA-templated DNA replication"/>
    <property type="evidence" value="ECO:0007669"/>
    <property type="project" value="TreeGrafter"/>
</dbReference>
<dbReference type="SUPFAM" id="SSF52540">
    <property type="entry name" value="P-loop containing nucleoside triphosphate hydrolases"/>
    <property type="match status" value="1"/>
</dbReference>
<comment type="similarity">
    <text evidence="7">Belongs to the DNA polymerase HolA subunit family.</text>
</comment>
<evidence type="ECO:0000256" key="6">
    <source>
        <dbReference type="ARBA" id="ARBA00022932"/>
    </source>
</evidence>
<organism evidence="11 12">
    <name type="scientific">Candidatus Magasanikbacteria bacterium CG11_big_fil_rev_8_21_14_0_20_39_34</name>
    <dbReference type="NCBI Taxonomy" id="1974653"/>
    <lineage>
        <taxon>Bacteria</taxon>
        <taxon>Candidatus Magasanikiibacteriota</taxon>
    </lineage>
</organism>
<evidence type="ECO:0000256" key="2">
    <source>
        <dbReference type="ARBA" id="ARBA00017703"/>
    </source>
</evidence>
<proteinExistence type="inferred from homology"/>
<gene>
    <name evidence="11" type="primary">holA</name>
    <name evidence="11" type="ORF">COV59_00235</name>
</gene>
<dbReference type="Pfam" id="PF06144">
    <property type="entry name" value="DNA_pol3_delta"/>
    <property type="match status" value="1"/>
</dbReference>
<evidence type="ECO:0000256" key="4">
    <source>
        <dbReference type="ARBA" id="ARBA00022695"/>
    </source>
</evidence>
<feature type="domain" description="DNA polymerase III delta N-terminal" evidence="9">
    <location>
        <begin position="24"/>
        <end position="128"/>
    </location>
</feature>
<dbReference type="PANTHER" id="PTHR34388">
    <property type="entry name" value="DNA POLYMERASE III SUBUNIT DELTA"/>
    <property type="match status" value="1"/>
</dbReference>
<comment type="caution">
    <text evidence="11">The sequence shown here is derived from an EMBL/GenBank/DDBJ whole genome shotgun (WGS) entry which is preliminary data.</text>
</comment>
<evidence type="ECO:0000313" key="12">
    <source>
        <dbReference type="Proteomes" id="UP000229600"/>
    </source>
</evidence>
<dbReference type="Pfam" id="PF21694">
    <property type="entry name" value="DNA_pol3_delta_C"/>
    <property type="match status" value="1"/>
</dbReference>
<dbReference type="Gene3D" id="1.10.8.60">
    <property type="match status" value="1"/>
</dbReference>
<dbReference type="InterPro" id="IPR027417">
    <property type="entry name" value="P-loop_NTPase"/>
</dbReference>
<dbReference type="AlphaFoldDB" id="A0A2H0N6K6"/>
<dbReference type="NCBIfam" id="TIGR01128">
    <property type="entry name" value="holA"/>
    <property type="match status" value="1"/>
</dbReference>
<evidence type="ECO:0000256" key="3">
    <source>
        <dbReference type="ARBA" id="ARBA00022679"/>
    </source>
</evidence>
<dbReference type="InterPro" id="IPR008921">
    <property type="entry name" value="DNA_pol3_clamp-load_cplx_C"/>
</dbReference>
<dbReference type="Gene3D" id="3.40.50.300">
    <property type="entry name" value="P-loop containing nucleotide triphosphate hydrolases"/>
    <property type="match status" value="1"/>
</dbReference>
<sequence length="352" mass="40769">MKTIAKTELECYYTHKMDIMIIFLYGQDTLRSKRRLGEMTEKFKQDRDPSGINIVSLDCQKEKNFSNVLEQIFASPFLAEKRLIIIENLLASPHTELQKKILSHIESQEIPDSNILLFCEESDTFKGKEAKKLFLRLTEEKFSQKFDALKGAQLLGWVDLEIKERGGQIEKPALLYLVENTQNDTWKISHLIDQLIAFTAGKTIKKEDVKKFVTENFDDNIFNLIDAIVKKQLSTVFQMIEQQYKISKDASYIFSMLLRQYKILLQLKDLENRGENLKNPLIAQKLSLHPFVVKKTLPMLSHYTFKELSTIHKNLLDLDIKIKTGQADPKILLDVFIGSITLSENLHNTPQK</sequence>
<dbReference type="PANTHER" id="PTHR34388:SF1">
    <property type="entry name" value="DNA POLYMERASE III SUBUNIT DELTA"/>
    <property type="match status" value="1"/>
</dbReference>
<dbReference type="InterPro" id="IPR010372">
    <property type="entry name" value="DNA_pol3_delta_N"/>
</dbReference>
<feature type="domain" description="DNA polymerase III delta subunit-like C-terminal" evidence="10">
    <location>
        <begin position="219"/>
        <end position="337"/>
    </location>
</feature>
<evidence type="ECO:0000259" key="10">
    <source>
        <dbReference type="Pfam" id="PF21694"/>
    </source>
</evidence>
<dbReference type="GO" id="GO:0009360">
    <property type="term" value="C:DNA polymerase III complex"/>
    <property type="evidence" value="ECO:0007669"/>
    <property type="project" value="InterPro"/>
</dbReference>
<evidence type="ECO:0000256" key="8">
    <source>
        <dbReference type="ARBA" id="ARBA00049244"/>
    </source>
</evidence>
<keyword evidence="5" id="KW-0235">DNA replication</keyword>
<dbReference type="Gene3D" id="1.20.272.10">
    <property type="match status" value="1"/>
</dbReference>
<accession>A0A2H0N6K6</accession>
<keyword evidence="3" id="KW-0808">Transferase</keyword>
<evidence type="ECO:0000256" key="5">
    <source>
        <dbReference type="ARBA" id="ARBA00022705"/>
    </source>
</evidence>
<dbReference type="Proteomes" id="UP000229600">
    <property type="component" value="Unassembled WGS sequence"/>
</dbReference>
<name>A0A2H0N6K6_9BACT</name>
<evidence type="ECO:0000256" key="1">
    <source>
        <dbReference type="ARBA" id="ARBA00012417"/>
    </source>
</evidence>
<dbReference type="InterPro" id="IPR005790">
    <property type="entry name" value="DNA_polIII_delta"/>
</dbReference>
<evidence type="ECO:0000256" key="7">
    <source>
        <dbReference type="ARBA" id="ARBA00034754"/>
    </source>
</evidence>
<keyword evidence="6" id="KW-0239">DNA-directed DNA polymerase</keyword>
<dbReference type="EC" id="2.7.7.7" evidence="1"/>
<comment type="catalytic activity">
    <reaction evidence="8">
        <text>DNA(n) + a 2'-deoxyribonucleoside 5'-triphosphate = DNA(n+1) + diphosphate</text>
        <dbReference type="Rhea" id="RHEA:22508"/>
        <dbReference type="Rhea" id="RHEA-COMP:17339"/>
        <dbReference type="Rhea" id="RHEA-COMP:17340"/>
        <dbReference type="ChEBI" id="CHEBI:33019"/>
        <dbReference type="ChEBI" id="CHEBI:61560"/>
        <dbReference type="ChEBI" id="CHEBI:173112"/>
        <dbReference type="EC" id="2.7.7.7"/>
    </reaction>
</comment>
<dbReference type="GO" id="GO:0003887">
    <property type="term" value="F:DNA-directed DNA polymerase activity"/>
    <property type="evidence" value="ECO:0007669"/>
    <property type="project" value="UniProtKB-KW"/>
</dbReference>
<evidence type="ECO:0000259" key="9">
    <source>
        <dbReference type="Pfam" id="PF06144"/>
    </source>
</evidence>
<evidence type="ECO:0000313" key="11">
    <source>
        <dbReference type="EMBL" id="PIR04540.1"/>
    </source>
</evidence>
<dbReference type="EMBL" id="PCWN01000001">
    <property type="protein sequence ID" value="PIR04540.1"/>
    <property type="molecule type" value="Genomic_DNA"/>
</dbReference>
<dbReference type="SUPFAM" id="SSF48019">
    <property type="entry name" value="post-AAA+ oligomerization domain-like"/>
    <property type="match status" value="1"/>
</dbReference>